<evidence type="ECO:0000256" key="1">
    <source>
        <dbReference type="SAM" id="Phobius"/>
    </source>
</evidence>
<feature type="transmembrane region" description="Helical" evidence="1">
    <location>
        <begin position="575"/>
        <end position="593"/>
    </location>
</feature>
<feature type="transmembrane region" description="Helical" evidence="1">
    <location>
        <begin position="726"/>
        <end position="743"/>
    </location>
</feature>
<comment type="caution">
    <text evidence="3">The sequence shown here is derived from an EMBL/GenBank/DDBJ whole genome shotgun (WGS) entry which is preliminary data.</text>
</comment>
<evidence type="ECO:0000313" key="4">
    <source>
        <dbReference type="Proteomes" id="UP001295684"/>
    </source>
</evidence>
<keyword evidence="4" id="KW-1185">Reference proteome</keyword>
<accession>A0AAD1X8C9</accession>
<feature type="transmembrane region" description="Helical" evidence="1">
    <location>
        <begin position="600"/>
        <end position="621"/>
    </location>
</feature>
<dbReference type="AlphaFoldDB" id="A0AAD1X8C9"/>
<organism evidence="3 4">
    <name type="scientific">Euplotes crassus</name>
    <dbReference type="NCBI Taxonomy" id="5936"/>
    <lineage>
        <taxon>Eukaryota</taxon>
        <taxon>Sar</taxon>
        <taxon>Alveolata</taxon>
        <taxon>Ciliophora</taxon>
        <taxon>Intramacronucleata</taxon>
        <taxon>Spirotrichea</taxon>
        <taxon>Hypotrichia</taxon>
        <taxon>Euplotida</taxon>
        <taxon>Euplotidae</taxon>
        <taxon>Moneuplotes</taxon>
    </lineage>
</organism>
<keyword evidence="2" id="KW-0732">Signal</keyword>
<feature type="transmembrane region" description="Helical" evidence="1">
    <location>
        <begin position="683"/>
        <end position="705"/>
    </location>
</feature>
<gene>
    <name evidence="3" type="ORF">ECRASSUSDP1_LOCUS8185</name>
</gene>
<feature type="transmembrane region" description="Helical" evidence="1">
    <location>
        <begin position="763"/>
        <end position="789"/>
    </location>
</feature>
<proteinExistence type="predicted"/>
<dbReference type="Proteomes" id="UP001295684">
    <property type="component" value="Unassembled WGS sequence"/>
</dbReference>
<feature type="signal peptide" evidence="2">
    <location>
        <begin position="1"/>
        <end position="19"/>
    </location>
</feature>
<feature type="chain" id="PRO_5042075921" evidence="2">
    <location>
        <begin position="20"/>
        <end position="869"/>
    </location>
</feature>
<dbReference type="EMBL" id="CAMPGE010007992">
    <property type="protein sequence ID" value="CAI2366909.1"/>
    <property type="molecule type" value="Genomic_DNA"/>
</dbReference>
<keyword evidence="1" id="KW-0812">Transmembrane</keyword>
<sequence length="869" mass="97097">MLLLLLILPLVSVFTRSCSEPMTKEVFTFDSGARRLYILNVFIGQTGNQYVQAWYVTAGGVGKTLIMKIYGGGGLGFGGTNNDILWSKAYQRDHFTFLIDMMPDESALFYHWGSLILKIRTSDGVLDKTMNNPFCVCSGNDATVIAHNSYVFINCKSVGTISGKSTICKMDPNTLNLKCLTATDIHEYSVIVLPLSSNSIFISGHDSNPSSKLILKKINFSSNSISWENYINCPNGSCEYGVSKAVYVQSKDSILIGSIFGTPKQLVLLELDQTNRITSKIIIQDCNQLWRMKTNNVNVIGLNSGSTGTTLFKYNPEIKEIKSIKLKGSTVYFRDLNFIPSLNGAPFEDKIQISGGVSSVNLYIISAEYDYIEFHADFVSNVEIKSSKLNLSETNYILNSDSSSALVLNSTTLSATSVSEGTNFNRIYSPGLLFQTKIHHNLTTEVFNLTENTNGYVELNLTYACDSSNVSFELTENTPSSYPNWINFYSNNGSIAFETPEGSNLTYSAAISTLVTGWEAPRNKLVYFSVDKCKVSNCVRCSPTNSYKCEECDLYYEGYECDKMDLTAVSTTAKVANGILGLSIAIIIISSLVSMQSPVAVWVLVNHLQILLLLLLMKAYIPTQIVEFLTNSNFALINFDSAGAQTIPYIGKIYDIFGRRQSNENILRMGFAYESSFQNNIDVMLSLFFIVCINCFSYCMSKLNLDTKQSKCKKCCKFVINRFHSLMAFNAYIRLFLEAYLALSLTSISEIVSFRIKESESLISLVISLIILFCCLALMIFCYIHVLLYKPYKPDFKSRIDGLYSGIKSNKLAILFPSVCFPEDLFMSHCWSFCEIRLQYSLLAMFCQSNLFILGSCSELGLLSREEQI</sequence>
<reference evidence="3" key="1">
    <citation type="submission" date="2023-07" db="EMBL/GenBank/DDBJ databases">
        <authorList>
            <consortium name="AG Swart"/>
            <person name="Singh M."/>
            <person name="Singh A."/>
            <person name="Seah K."/>
            <person name="Emmerich C."/>
        </authorList>
    </citation>
    <scope>NUCLEOTIDE SEQUENCE</scope>
    <source>
        <strain evidence="3">DP1</strain>
    </source>
</reference>
<evidence type="ECO:0000313" key="3">
    <source>
        <dbReference type="EMBL" id="CAI2366909.1"/>
    </source>
</evidence>
<name>A0AAD1X8C9_EUPCR</name>
<keyword evidence="1" id="KW-0472">Membrane</keyword>
<evidence type="ECO:0000256" key="2">
    <source>
        <dbReference type="SAM" id="SignalP"/>
    </source>
</evidence>
<protein>
    <submittedName>
        <fullName evidence="3">Uncharacterized protein</fullName>
    </submittedName>
</protein>
<keyword evidence="1" id="KW-1133">Transmembrane helix</keyword>